<keyword evidence="1" id="KW-1133">Transmembrane helix</keyword>
<keyword evidence="3" id="KW-1185">Reference proteome</keyword>
<comment type="caution">
    <text evidence="2">The sequence shown here is derived from an EMBL/GenBank/DDBJ whole genome shotgun (WGS) entry which is preliminary data.</text>
</comment>
<evidence type="ECO:0000313" key="3">
    <source>
        <dbReference type="Proteomes" id="UP000193986"/>
    </source>
</evidence>
<dbReference type="InParanoid" id="A0A1Y2BCL6"/>
<name>A0A1Y2BCL6_9TREE</name>
<protein>
    <submittedName>
        <fullName evidence="2">Uncharacterized protein</fullName>
    </submittedName>
</protein>
<evidence type="ECO:0000313" key="2">
    <source>
        <dbReference type="EMBL" id="ORY32581.1"/>
    </source>
</evidence>
<organism evidence="2 3">
    <name type="scientific">Naematelia encephala</name>
    <dbReference type="NCBI Taxonomy" id="71784"/>
    <lineage>
        <taxon>Eukaryota</taxon>
        <taxon>Fungi</taxon>
        <taxon>Dikarya</taxon>
        <taxon>Basidiomycota</taxon>
        <taxon>Agaricomycotina</taxon>
        <taxon>Tremellomycetes</taxon>
        <taxon>Tremellales</taxon>
        <taxon>Naemateliaceae</taxon>
        <taxon>Naematelia</taxon>
    </lineage>
</organism>
<proteinExistence type="predicted"/>
<dbReference type="AlphaFoldDB" id="A0A1Y2BCL6"/>
<dbReference type="EMBL" id="MCFC01000009">
    <property type="protein sequence ID" value="ORY32581.1"/>
    <property type="molecule type" value="Genomic_DNA"/>
</dbReference>
<evidence type="ECO:0000256" key="1">
    <source>
        <dbReference type="SAM" id="Phobius"/>
    </source>
</evidence>
<feature type="transmembrane region" description="Helical" evidence="1">
    <location>
        <begin position="54"/>
        <end position="80"/>
    </location>
</feature>
<gene>
    <name evidence="2" type="ORF">BCR39DRAFT_522978</name>
</gene>
<dbReference type="Proteomes" id="UP000193986">
    <property type="component" value="Unassembled WGS sequence"/>
</dbReference>
<sequence length="119" mass="12841">MNQFLHRFTSLSVELPVRASQLPALSLYSSALVNLCSPSVITSLSSPYCIPPPVLTIALSAGTAILLIATITLLLLVALISGRQIRHMYVAFSRPLSHIPPFRGDILSIMVSQELTGKI</sequence>
<reference evidence="2 3" key="1">
    <citation type="submission" date="2016-07" db="EMBL/GenBank/DDBJ databases">
        <title>Pervasive Adenine N6-methylation of Active Genes in Fungi.</title>
        <authorList>
            <consortium name="DOE Joint Genome Institute"/>
            <person name="Mondo S.J."/>
            <person name="Dannebaum R.O."/>
            <person name="Kuo R.C."/>
            <person name="Labutti K."/>
            <person name="Haridas S."/>
            <person name="Kuo A."/>
            <person name="Salamov A."/>
            <person name="Ahrendt S.R."/>
            <person name="Lipzen A."/>
            <person name="Sullivan W."/>
            <person name="Andreopoulos W.B."/>
            <person name="Clum A."/>
            <person name="Lindquist E."/>
            <person name="Daum C."/>
            <person name="Ramamoorthy G.K."/>
            <person name="Gryganskyi A."/>
            <person name="Culley D."/>
            <person name="Magnuson J.K."/>
            <person name="James T.Y."/>
            <person name="O'Malley M.A."/>
            <person name="Stajich J.E."/>
            <person name="Spatafora J.W."/>
            <person name="Visel A."/>
            <person name="Grigoriev I.V."/>
        </authorList>
    </citation>
    <scope>NUCLEOTIDE SEQUENCE [LARGE SCALE GENOMIC DNA]</scope>
    <source>
        <strain evidence="2 3">68-887.2</strain>
    </source>
</reference>
<keyword evidence="1" id="KW-0812">Transmembrane</keyword>
<accession>A0A1Y2BCL6</accession>
<keyword evidence="1" id="KW-0472">Membrane</keyword>